<keyword evidence="2" id="KW-1185">Reference proteome</keyword>
<reference evidence="1 2" key="1">
    <citation type="journal article" date="2018" name="Mol. Biol. Evol.">
        <title>Broad Genomic Sampling Reveals a Smut Pathogenic Ancestry of the Fungal Clade Ustilaginomycotina.</title>
        <authorList>
            <person name="Kijpornyongpan T."/>
            <person name="Mondo S.J."/>
            <person name="Barry K."/>
            <person name="Sandor L."/>
            <person name="Lee J."/>
            <person name="Lipzen A."/>
            <person name="Pangilinan J."/>
            <person name="LaButti K."/>
            <person name="Hainaut M."/>
            <person name="Henrissat B."/>
            <person name="Grigoriev I.V."/>
            <person name="Spatafora J.W."/>
            <person name="Aime M.C."/>
        </authorList>
    </citation>
    <scope>NUCLEOTIDE SEQUENCE [LARGE SCALE GENOMIC DNA]</scope>
    <source>
        <strain evidence="1 2">SA 807</strain>
    </source>
</reference>
<dbReference type="EMBL" id="KZ819755">
    <property type="protein sequence ID" value="PWN52841.1"/>
    <property type="molecule type" value="Genomic_DNA"/>
</dbReference>
<feature type="non-terminal residue" evidence="1">
    <location>
        <position position="1"/>
    </location>
</feature>
<name>A0ACD0P444_9BASI</name>
<proteinExistence type="predicted"/>
<evidence type="ECO:0000313" key="1">
    <source>
        <dbReference type="EMBL" id="PWN52841.1"/>
    </source>
</evidence>
<accession>A0ACD0P444</accession>
<organism evidence="1 2">
    <name type="scientific">Violaceomyces palustris</name>
    <dbReference type="NCBI Taxonomy" id="1673888"/>
    <lineage>
        <taxon>Eukaryota</taxon>
        <taxon>Fungi</taxon>
        <taxon>Dikarya</taxon>
        <taxon>Basidiomycota</taxon>
        <taxon>Ustilaginomycotina</taxon>
        <taxon>Ustilaginomycetes</taxon>
        <taxon>Violaceomycetales</taxon>
        <taxon>Violaceomycetaceae</taxon>
        <taxon>Violaceomyces</taxon>
    </lineage>
</organism>
<protein>
    <submittedName>
        <fullName evidence="1">Uncharacterized protein</fullName>
    </submittedName>
</protein>
<dbReference type="Proteomes" id="UP000245626">
    <property type="component" value="Unassembled WGS sequence"/>
</dbReference>
<gene>
    <name evidence="1" type="ORF">IE53DRAFT_304829</name>
</gene>
<feature type="non-terminal residue" evidence="1">
    <location>
        <position position="109"/>
    </location>
</feature>
<evidence type="ECO:0000313" key="2">
    <source>
        <dbReference type="Proteomes" id="UP000245626"/>
    </source>
</evidence>
<sequence length="109" mass="12125">YRGAYPKARNLAFLSRLRLKTILSLIPKPLDNDPSIKQWASSQHPPVSLIHVRCEKPKDESGGLTRESAARAIGVLLDSRNYPIYLHCLDGVEVTSTLVACARKVQAWS</sequence>